<dbReference type="RefSeq" id="WP_224194561.1">
    <property type="nucleotide sequence ID" value="NZ_JAIRAU010000035.1"/>
</dbReference>
<dbReference type="InterPro" id="IPR029035">
    <property type="entry name" value="DHS-like_NAD/FAD-binding_dom"/>
</dbReference>
<dbReference type="InterPro" id="IPR026590">
    <property type="entry name" value="Ssirtuin_cat_dom"/>
</dbReference>
<sequence>MSGPHLRDFNRIVFFTGAGMSAESGVPTYRGAGGIWKEYDYRRYACQDAFNRDPAAVWEFHNYRRRLVAACAPNLGHRIIARAGQREARVTVVTQNIDGLHALSGSRDILELHGNLWRVRCDTCGVKQQDSHEPREQLRCDGCGGWWRPDIVWFGDFLDDATLHSAKQLISSCDLFVSVGTSAVVYPAAQLPEYARAGKALRVEINPDETPASDLYDVHLRGPATEMLTRLADGDPHLLDPA</sequence>
<proteinExistence type="predicted"/>
<name>A0ABS7TX14_9BACT</name>
<keyword evidence="7" id="KW-1185">Reference proteome</keyword>
<protein>
    <recommendedName>
        <fullName evidence="1">protein acetyllysine N-acetyltransferase</fullName>
        <ecNumber evidence="1">2.3.1.286</ecNumber>
    </recommendedName>
</protein>
<dbReference type="PROSITE" id="PS50305">
    <property type="entry name" value="SIRTUIN"/>
    <property type="match status" value="1"/>
</dbReference>
<evidence type="ECO:0000256" key="1">
    <source>
        <dbReference type="ARBA" id="ARBA00012928"/>
    </source>
</evidence>
<evidence type="ECO:0000313" key="6">
    <source>
        <dbReference type="EMBL" id="MBZ5712807.1"/>
    </source>
</evidence>
<gene>
    <name evidence="6" type="ORF">K7C98_26490</name>
</gene>
<organism evidence="6 7">
    <name type="scientific">Nannocystis pusilla</name>
    <dbReference type="NCBI Taxonomy" id="889268"/>
    <lineage>
        <taxon>Bacteria</taxon>
        <taxon>Pseudomonadati</taxon>
        <taxon>Myxococcota</taxon>
        <taxon>Polyangia</taxon>
        <taxon>Nannocystales</taxon>
        <taxon>Nannocystaceae</taxon>
        <taxon>Nannocystis</taxon>
    </lineage>
</organism>
<dbReference type="SUPFAM" id="SSF52467">
    <property type="entry name" value="DHS-like NAD/FAD-binding domain"/>
    <property type="match status" value="1"/>
</dbReference>
<feature type="active site" description="Proton acceptor" evidence="4">
    <location>
        <position position="113"/>
    </location>
</feature>
<dbReference type="Pfam" id="PF02146">
    <property type="entry name" value="SIR2"/>
    <property type="match status" value="1"/>
</dbReference>
<feature type="binding site" evidence="4">
    <location>
        <position position="140"/>
    </location>
    <ligand>
        <name>Zn(2+)</name>
        <dbReference type="ChEBI" id="CHEBI:29105"/>
    </ligand>
</feature>
<evidence type="ECO:0000256" key="3">
    <source>
        <dbReference type="ARBA" id="ARBA00023027"/>
    </source>
</evidence>
<evidence type="ECO:0000259" key="5">
    <source>
        <dbReference type="PROSITE" id="PS50305"/>
    </source>
</evidence>
<dbReference type="InterPro" id="IPR026591">
    <property type="entry name" value="Sirtuin_cat_small_dom_sf"/>
</dbReference>
<keyword evidence="4" id="KW-0479">Metal-binding</keyword>
<feature type="binding site" evidence="4">
    <location>
        <position position="143"/>
    </location>
    <ligand>
        <name>Zn(2+)</name>
        <dbReference type="ChEBI" id="CHEBI:29105"/>
    </ligand>
</feature>
<accession>A0ABS7TX14</accession>
<dbReference type="EC" id="2.3.1.286" evidence="1"/>
<dbReference type="InterPro" id="IPR050134">
    <property type="entry name" value="NAD-dep_sirtuin_deacylases"/>
</dbReference>
<comment type="caution">
    <text evidence="6">The sequence shown here is derived from an EMBL/GenBank/DDBJ whole genome shotgun (WGS) entry which is preliminary data.</text>
</comment>
<keyword evidence="2" id="KW-0808">Transferase</keyword>
<dbReference type="InterPro" id="IPR003000">
    <property type="entry name" value="Sirtuin"/>
</dbReference>
<dbReference type="Proteomes" id="UP001139031">
    <property type="component" value="Unassembled WGS sequence"/>
</dbReference>
<dbReference type="PANTHER" id="PTHR11085:SF10">
    <property type="entry name" value="NAD-DEPENDENT PROTEIN DEACYLASE SIRTUIN-5, MITOCHONDRIAL-RELATED"/>
    <property type="match status" value="1"/>
</dbReference>
<evidence type="ECO:0000256" key="2">
    <source>
        <dbReference type="ARBA" id="ARBA00022679"/>
    </source>
</evidence>
<evidence type="ECO:0000256" key="4">
    <source>
        <dbReference type="PROSITE-ProRule" id="PRU00236"/>
    </source>
</evidence>
<evidence type="ECO:0000313" key="7">
    <source>
        <dbReference type="Proteomes" id="UP001139031"/>
    </source>
</evidence>
<feature type="binding site" evidence="4">
    <location>
        <position position="124"/>
    </location>
    <ligand>
        <name>Zn(2+)</name>
        <dbReference type="ChEBI" id="CHEBI:29105"/>
    </ligand>
</feature>
<keyword evidence="3" id="KW-0520">NAD</keyword>
<dbReference type="EMBL" id="JAIRAU010000035">
    <property type="protein sequence ID" value="MBZ5712807.1"/>
    <property type="molecule type" value="Genomic_DNA"/>
</dbReference>
<dbReference type="NCBIfam" id="NF001753">
    <property type="entry name" value="PRK00481.1-3"/>
    <property type="match status" value="1"/>
</dbReference>
<dbReference type="PANTHER" id="PTHR11085">
    <property type="entry name" value="NAD-DEPENDENT PROTEIN DEACYLASE SIRTUIN-5, MITOCHONDRIAL-RELATED"/>
    <property type="match status" value="1"/>
</dbReference>
<keyword evidence="4" id="KW-0862">Zinc</keyword>
<dbReference type="Gene3D" id="3.40.50.1220">
    <property type="entry name" value="TPP-binding domain"/>
    <property type="match status" value="1"/>
</dbReference>
<reference evidence="6" key="1">
    <citation type="submission" date="2021-08" db="EMBL/GenBank/DDBJ databases">
        <authorList>
            <person name="Stevens D.C."/>
        </authorList>
    </citation>
    <scope>NUCLEOTIDE SEQUENCE</scope>
    <source>
        <strain evidence="6">DSM 53165</strain>
    </source>
</reference>
<feature type="binding site" evidence="4">
    <location>
        <position position="121"/>
    </location>
    <ligand>
        <name>Zn(2+)</name>
        <dbReference type="ChEBI" id="CHEBI:29105"/>
    </ligand>
</feature>
<feature type="domain" description="Deacetylase sirtuin-type" evidence="5">
    <location>
        <begin position="1"/>
        <end position="241"/>
    </location>
</feature>
<dbReference type="Gene3D" id="3.30.1600.10">
    <property type="entry name" value="SIR2/SIRT2 'Small Domain"/>
    <property type="match status" value="1"/>
</dbReference>